<protein>
    <submittedName>
        <fullName evidence="1">Uncharacterized protein</fullName>
    </submittedName>
</protein>
<accession>A0AC60P2N8</accession>
<dbReference type="Proteomes" id="UP000805193">
    <property type="component" value="Unassembled WGS sequence"/>
</dbReference>
<reference evidence="1 2" key="1">
    <citation type="journal article" date="2020" name="Cell">
        <title>Large-Scale Comparative Analyses of Tick Genomes Elucidate Their Genetic Diversity and Vector Capacities.</title>
        <authorList>
            <consortium name="Tick Genome and Microbiome Consortium (TIGMIC)"/>
            <person name="Jia N."/>
            <person name="Wang J."/>
            <person name="Shi W."/>
            <person name="Du L."/>
            <person name="Sun Y."/>
            <person name="Zhan W."/>
            <person name="Jiang J.F."/>
            <person name="Wang Q."/>
            <person name="Zhang B."/>
            <person name="Ji P."/>
            <person name="Bell-Sakyi L."/>
            <person name="Cui X.M."/>
            <person name="Yuan T.T."/>
            <person name="Jiang B.G."/>
            <person name="Yang W.F."/>
            <person name="Lam T.T."/>
            <person name="Chang Q.C."/>
            <person name="Ding S.J."/>
            <person name="Wang X.J."/>
            <person name="Zhu J.G."/>
            <person name="Ruan X.D."/>
            <person name="Zhao L."/>
            <person name="Wei J.T."/>
            <person name="Ye R.Z."/>
            <person name="Que T.C."/>
            <person name="Du C.H."/>
            <person name="Zhou Y.H."/>
            <person name="Cheng J.X."/>
            <person name="Dai P.F."/>
            <person name="Guo W.B."/>
            <person name="Han X.H."/>
            <person name="Huang E.J."/>
            <person name="Li L.F."/>
            <person name="Wei W."/>
            <person name="Gao Y.C."/>
            <person name="Liu J.Z."/>
            <person name="Shao H.Z."/>
            <person name="Wang X."/>
            <person name="Wang C.C."/>
            <person name="Yang T.C."/>
            <person name="Huo Q.B."/>
            <person name="Li W."/>
            <person name="Chen H.Y."/>
            <person name="Chen S.E."/>
            <person name="Zhou L.G."/>
            <person name="Ni X.B."/>
            <person name="Tian J.H."/>
            <person name="Sheng Y."/>
            <person name="Liu T."/>
            <person name="Pan Y.S."/>
            <person name="Xia L.Y."/>
            <person name="Li J."/>
            <person name="Zhao F."/>
            <person name="Cao W.C."/>
        </authorList>
    </citation>
    <scope>NUCLEOTIDE SEQUENCE [LARGE SCALE GENOMIC DNA]</scope>
    <source>
        <strain evidence="1">Iper-2018</strain>
    </source>
</reference>
<organism evidence="1 2">
    <name type="scientific">Ixodes persulcatus</name>
    <name type="common">Taiga tick</name>
    <dbReference type="NCBI Taxonomy" id="34615"/>
    <lineage>
        <taxon>Eukaryota</taxon>
        <taxon>Metazoa</taxon>
        <taxon>Ecdysozoa</taxon>
        <taxon>Arthropoda</taxon>
        <taxon>Chelicerata</taxon>
        <taxon>Arachnida</taxon>
        <taxon>Acari</taxon>
        <taxon>Parasitiformes</taxon>
        <taxon>Ixodida</taxon>
        <taxon>Ixodoidea</taxon>
        <taxon>Ixodidae</taxon>
        <taxon>Ixodinae</taxon>
        <taxon>Ixodes</taxon>
    </lineage>
</organism>
<comment type="caution">
    <text evidence="1">The sequence shown here is derived from an EMBL/GenBank/DDBJ whole genome shotgun (WGS) entry which is preliminary data.</text>
</comment>
<proteinExistence type="predicted"/>
<gene>
    <name evidence="1" type="ORF">HPB47_009232</name>
</gene>
<dbReference type="EMBL" id="JABSTQ010011245">
    <property type="protein sequence ID" value="KAG0413628.1"/>
    <property type="molecule type" value="Genomic_DNA"/>
</dbReference>
<sequence length="369" mass="41865">MAAESVFGVNWRRVEENGLSDAMPCKLFDVRKRKRSVNEQKEAVLNLAQDLLSLNPEGFGAVLLEAESAVSVPVKFGAAPVGSAMAVQLPKQQLRYDFKTVFTELSDEVRSMRSTDAAELCLFEESEVWLPSEHGLTPMILKDIVQTADTARELEFNTRLQSRCSLWKECRRFRITASVFQRICDRKQPWSDVSLNLLQPKDISHAAPVKYGILNEPRAVEGYEEVMDLLGYQPHTHASGLLVPPQSPWIGATPGRFVFCAHEDTPFEVLEVNCPWTKRSSTLSSALADPCFYIEMVGGKPYLKKSTSAYYQVMGQMYCAALPWAHFVVFSSSWLIITKVKFDQAFWDETKLKLDRFYFDVALPFFMKE</sequence>
<evidence type="ECO:0000313" key="2">
    <source>
        <dbReference type="Proteomes" id="UP000805193"/>
    </source>
</evidence>
<name>A0AC60P2N8_IXOPE</name>
<keyword evidence="2" id="KW-1185">Reference proteome</keyword>
<evidence type="ECO:0000313" key="1">
    <source>
        <dbReference type="EMBL" id="KAG0413628.1"/>
    </source>
</evidence>